<dbReference type="PATRIC" id="fig|1305731.5.peg.856"/>
<name>A0A0P7Z7W1_9GAMM</name>
<reference evidence="2 3" key="1">
    <citation type="submission" date="2015-09" db="EMBL/GenBank/DDBJ databases">
        <title>Identification and resolution of microdiversity through metagenomic sequencing of parallel consortia.</title>
        <authorList>
            <person name="Nelson W.C."/>
            <person name="Romine M.F."/>
            <person name="Lindemann S.R."/>
        </authorList>
    </citation>
    <scope>NUCLEOTIDE SEQUENCE [LARGE SCALE GENOMIC DNA]</scope>
    <source>
        <strain evidence="2">HL-55</strain>
    </source>
</reference>
<protein>
    <submittedName>
        <fullName evidence="2">Uncharacterized protein</fullName>
    </submittedName>
</protein>
<keyword evidence="1" id="KW-1133">Transmembrane helix</keyword>
<dbReference type="STRING" id="1305731.GCA_000934705_00412"/>
<dbReference type="OrthoDB" id="9181276at2"/>
<proteinExistence type="predicted"/>
<accession>A0A0P7Z7W1</accession>
<evidence type="ECO:0000313" key="3">
    <source>
        <dbReference type="Proteomes" id="UP000050416"/>
    </source>
</evidence>
<dbReference type="AlphaFoldDB" id="A0A0P7Z7W1"/>
<evidence type="ECO:0000313" key="2">
    <source>
        <dbReference type="EMBL" id="KPQ28180.1"/>
    </source>
</evidence>
<feature type="transmembrane region" description="Helical" evidence="1">
    <location>
        <begin position="7"/>
        <end position="26"/>
    </location>
</feature>
<comment type="caution">
    <text evidence="2">The sequence shown here is derived from an EMBL/GenBank/DDBJ whole genome shotgun (WGS) entry which is preliminary data.</text>
</comment>
<organism evidence="2 3">
    <name type="scientific">Marinobacter excellens HL-55</name>
    <dbReference type="NCBI Taxonomy" id="1305731"/>
    <lineage>
        <taxon>Bacteria</taxon>
        <taxon>Pseudomonadati</taxon>
        <taxon>Pseudomonadota</taxon>
        <taxon>Gammaproteobacteria</taxon>
        <taxon>Pseudomonadales</taxon>
        <taxon>Marinobacteraceae</taxon>
        <taxon>Marinobacter</taxon>
    </lineage>
</organism>
<evidence type="ECO:0000256" key="1">
    <source>
        <dbReference type="SAM" id="Phobius"/>
    </source>
</evidence>
<keyword evidence="1" id="KW-0812">Transmembrane</keyword>
<gene>
    <name evidence="2" type="ORF">HLUCCX14_11950</name>
</gene>
<dbReference type="EMBL" id="LJZQ01000018">
    <property type="protein sequence ID" value="KPQ28180.1"/>
    <property type="molecule type" value="Genomic_DNA"/>
</dbReference>
<keyword evidence="1" id="KW-0472">Membrane</keyword>
<dbReference type="Proteomes" id="UP000050416">
    <property type="component" value="Unassembled WGS sequence"/>
</dbReference>
<sequence length="140" mass="15998">MSDRKQFITVMVVAALFVSWIGWRGFEVISLNNQLMADKTVASYPYQHRVLRVEGGTAVISSLRSHSVSTQQALSAVFPGMRNLADTHRDWHKAERELAQVQARAGDVVLAMSGVQRVRWELDENWYHLQSMKSRYDTAF</sequence>